<sequence>MAKKEKKKHREEAAEPKKHNPTLNEMTALKNKDKGNGKKLTACQREVWDDKRRAVWVKHETLAYEKELIKLQIELLKYQAHIKRQGMRVIILFEGRDAAGKGGTIQRIMQHLNPRGARVVALEKPSDTERTQWYFQRYISEFPHAGEIVLFDRSWYNRAMVEPVMGFCTDEENKRFLKDVPLLERMLVKDGIMLIKLFFSVDKQEQLRRLSARQTDPLKFYKISPVDMQAQELWDSYTVRKFQMLSETNRSLSPWTIIRSNNKKRARLNCIKYILSQVDYAEKLPVEELTVDPKIVISGIDELRYMEENLMSGNTLPG</sequence>
<evidence type="ECO:0000256" key="4">
    <source>
        <dbReference type="RuleBase" id="RU369062"/>
    </source>
</evidence>
<comment type="caution">
    <text evidence="7">The sequence shown here is derived from an EMBL/GenBank/DDBJ whole genome shotgun (WGS) entry which is preliminary data.</text>
</comment>
<dbReference type="SUPFAM" id="SSF52540">
    <property type="entry name" value="P-loop containing nucleoside triphosphate hydrolases"/>
    <property type="match status" value="1"/>
</dbReference>
<gene>
    <name evidence="7" type="primary">ppk2</name>
    <name evidence="7" type="ORF">ENN98_03370</name>
</gene>
<feature type="region of interest" description="Disordered" evidence="5">
    <location>
        <begin position="1"/>
        <end position="25"/>
    </location>
</feature>
<evidence type="ECO:0000256" key="5">
    <source>
        <dbReference type="SAM" id="MobiDB-lite"/>
    </source>
</evidence>
<proteinExistence type="inferred from homology"/>
<dbReference type="AlphaFoldDB" id="A0A7C2XQZ0"/>
<keyword evidence="3 4" id="KW-0418">Kinase</keyword>
<dbReference type="PANTHER" id="PTHR34383">
    <property type="entry name" value="POLYPHOSPHATE:AMP PHOSPHOTRANSFERASE-RELATED"/>
    <property type="match status" value="1"/>
</dbReference>
<organism evidence="7">
    <name type="scientific">Desulfurivibrio alkaliphilus</name>
    <dbReference type="NCBI Taxonomy" id="427923"/>
    <lineage>
        <taxon>Bacteria</taxon>
        <taxon>Pseudomonadati</taxon>
        <taxon>Thermodesulfobacteriota</taxon>
        <taxon>Desulfobulbia</taxon>
        <taxon>Desulfobulbales</taxon>
        <taxon>Desulfobulbaceae</taxon>
        <taxon>Desulfurivibrio</taxon>
    </lineage>
</organism>
<feature type="domain" description="Polyphosphate kinase-2-related" evidence="6">
    <location>
        <begin position="63"/>
        <end position="283"/>
    </location>
</feature>
<dbReference type="GO" id="GO:0008976">
    <property type="term" value="F:polyphosphate kinase activity"/>
    <property type="evidence" value="ECO:0007669"/>
    <property type="project" value="UniProtKB-UniRule"/>
</dbReference>
<dbReference type="Pfam" id="PF03976">
    <property type="entry name" value="PPK2"/>
    <property type="match status" value="1"/>
</dbReference>
<dbReference type="Proteomes" id="UP000885986">
    <property type="component" value="Unassembled WGS sequence"/>
</dbReference>
<name>A0A7C2XQZ0_9BACT</name>
<evidence type="ECO:0000313" key="7">
    <source>
        <dbReference type="EMBL" id="HET97731.1"/>
    </source>
</evidence>
<dbReference type="InterPro" id="IPR022488">
    <property type="entry name" value="PPK2-related"/>
</dbReference>
<evidence type="ECO:0000256" key="1">
    <source>
        <dbReference type="ARBA" id="ARBA00009924"/>
    </source>
</evidence>
<comment type="similarity">
    <text evidence="1 4">Belongs to the polyphosphate kinase 2 (PPK2) family. Class I subfamily.</text>
</comment>
<comment type="subunit">
    <text evidence="4">Homotetramer.</text>
</comment>
<dbReference type="InterPro" id="IPR027417">
    <property type="entry name" value="P-loop_NTPase"/>
</dbReference>
<dbReference type="EMBL" id="DSDS01000075">
    <property type="protein sequence ID" value="HET97731.1"/>
    <property type="molecule type" value="Genomic_DNA"/>
</dbReference>
<evidence type="ECO:0000256" key="2">
    <source>
        <dbReference type="ARBA" id="ARBA00022679"/>
    </source>
</evidence>
<protein>
    <recommendedName>
        <fullName evidence="4">ADP/GDP-polyphosphate phosphotransferase</fullName>
        <ecNumber evidence="4">2.7.4.-</ecNumber>
    </recommendedName>
    <alternativeName>
        <fullName evidence="4">Polyphosphate kinase PPK2</fullName>
    </alternativeName>
</protein>
<evidence type="ECO:0000256" key="3">
    <source>
        <dbReference type="ARBA" id="ARBA00022777"/>
    </source>
</evidence>
<keyword evidence="2 4" id="KW-0808">Transferase</keyword>
<dbReference type="Gene3D" id="3.40.50.300">
    <property type="entry name" value="P-loop containing nucleotide triphosphate hydrolases"/>
    <property type="match status" value="1"/>
</dbReference>
<reference evidence="7" key="1">
    <citation type="journal article" date="2020" name="mSystems">
        <title>Genome- and Community-Level Interaction Insights into Carbon Utilization and Element Cycling Functions of Hydrothermarchaeota in Hydrothermal Sediment.</title>
        <authorList>
            <person name="Zhou Z."/>
            <person name="Liu Y."/>
            <person name="Xu W."/>
            <person name="Pan J."/>
            <person name="Luo Z.H."/>
            <person name="Li M."/>
        </authorList>
    </citation>
    <scope>NUCLEOTIDE SEQUENCE [LARGE SCALE GENOMIC DNA]</scope>
    <source>
        <strain evidence="7">SpSt-1224</strain>
    </source>
</reference>
<comment type="function">
    <text evidence="4">Uses inorganic polyphosphate (polyP) as a donor to convert GDP to GTP or ADP to ATP.</text>
</comment>
<dbReference type="PANTHER" id="PTHR34383:SF1">
    <property type="entry name" value="ADP-POLYPHOSPHATE PHOSPHOTRANSFERASE"/>
    <property type="match status" value="1"/>
</dbReference>
<evidence type="ECO:0000259" key="6">
    <source>
        <dbReference type="Pfam" id="PF03976"/>
    </source>
</evidence>
<accession>A0A7C2XQZ0</accession>
<dbReference type="GO" id="GO:0006793">
    <property type="term" value="P:phosphorus metabolic process"/>
    <property type="evidence" value="ECO:0007669"/>
    <property type="project" value="InterPro"/>
</dbReference>
<dbReference type="EC" id="2.7.4.-" evidence="4"/>
<dbReference type="NCBIfam" id="TIGR03707">
    <property type="entry name" value="PPK2_P_aer"/>
    <property type="match status" value="1"/>
</dbReference>
<dbReference type="InterPro" id="IPR022486">
    <property type="entry name" value="PPK2_PA0141"/>
</dbReference>